<dbReference type="CDD" id="cd19481">
    <property type="entry name" value="RecA-like_protease"/>
    <property type="match status" value="1"/>
</dbReference>
<evidence type="ECO:0000313" key="5">
    <source>
        <dbReference type="EMBL" id="MBS7824314.1"/>
    </source>
</evidence>
<reference evidence="5" key="1">
    <citation type="submission" date="2021-03" db="EMBL/GenBank/DDBJ databases">
        <title>Identification and antibiotic profiling of Wohlfahrtiimonas chitiniclastica, an underestimated human pathogen.</title>
        <authorList>
            <person name="Kopf A."/>
            <person name="Bunk B."/>
            <person name="Coldewey S."/>
            <person name="Gunzer F."/>
            <person name="Riedel T."/>
            <person name="Schroettner P."/>
        </authorList>
    </citation>
    <scope>NUCLEOTIDE SEQUENCE</scope>
    <source>
        <strain evidence="5">DSM 100917</strain>
    </source>
</reference>
<dbReference type="InterPro" id="IPR050221">
    <property type="entry name" value="26S_Proteasome_ATPase"/>
</dbReference>
<evidence type="ECO:0000313" key="6">
    <source>
        <dbReference type="Proteomes" id="UP000680020"/>
    </source>
</evidence>
<dbReference type="RefSeq" id="WP_008315475.1">
    <property type="nucleotide sequence ID" value="NZ_CP115969.1"/>
</dbReference>
<keyword evidence="3" id="KW-0067">ATP-binding</keyword>
<feature type="domain" description="AAA+ ATPase" evidence="4">
    <location>
        <begin position="488"/>
        <end position="617"/>
    </location>
</feature>
<feature type="domain" description="AAA+ ATPase" evidence="4">
    <location>
        <begin position="251"/>
        <end position="381"/>
    </location>
</feature>
<evidence type="ECO:0000256" key="1">
    <source>
        <dbReference type="ARBA" id="ARBA00006914"/>
    </source>
</evidence>
<dbReference type="PANTHER" id="PTHR23073">
    <property type="entry name" value="26S PROTEASOME REGULATORY SUBUNIT"/>
    <property type="match status" value="1"/>
</dbReference>
<evidence type="ECO:0000259" key="4">
    <source>
        <dbReference type="SMART" id="SM00382"/>
    </source>
</evidence>
<dbReference type="GO" id="GO:0005524">
    <property type="term" value="F:ATP binding"/>
    <property type="evidence" value="ECO:0007669"/>
    <property type="project" value="UniProtKB-KW"/>
</dbReference>
<evidence type="ECO:0000256" key="2">
    <source>
        <dbReference type="ARBA" id="ARBA00022741"/>
    </source>
</evidence>
<sequence>MTTKKTTTPALDYPQQLSPIVHAWILTTILDLGGHREFIHKDFFSDDQLATAIGLDKWLNCKPPLNRADILKTLRDQQQKLLNDPATFATPYNLDLTHNLDNLKALIHLSDVECALLEFTLITYNEPLLNNALDQLGAISSDQLNRILAFLLQKTPQEIQAALSSNGALARTGLMRVHHGPSLFFRGKIDLLSRNFIEAMFSHETTPYNILKDVVSKSKPAALSLDNFGYLNTELNILVPYLQHALDHNQKGVNILIYGEPGTGKTELARTLVEHFKVAAYEVVSESIHGEGVEKGEQRLYAYLAAQNFFCNQKSLIIFDEIEDVFFDAGADGLPNFSKAWFNHILETNQIPTIWICNDTYDIDPAIIRRFDFTFHLASPPKSERKAMLESALKGKLSPNTLNTLALSKALVPAIIDRTAKVLNTIYDDVAENFDEAATTIINGTLKAQGNPEIRVAKIGGLSDIYNPAFTNTDSNLALLAERLKVFNEARICLYGASGTGKSAFAHYLADYLNKPLLIKKVSDLMDKYVGETEKQIAEAFYEATTTGAILLMDEVDSFLRDRRSAQQNYEITMVNEMLTQMEEFSGIFIATTNLMDHLDQAMLRRFDFKVKFDYLKADQAWLLFNEQCRYLGFQSVDMNLEAEFKKMTRLTPGDFAISARQAKLGVITTPEEIVTQLVKENTLKESKGTTIGFVQNK</sequence>
<dbReference type="GO" id="GO:0016887">
    <property type="term" value="F:ATP hydrolysis activity"/>
    <property type="evidence" value="ECO:0007669"/>
    <property type="project" value="InterPro"/>
</dbReference>
<comment type="caution">
    <text evidence="5">The sequence shown here is derived from an EMBL/GenBank/DDBJ whole genome shotgun (WGS) entry which is preliminary data.</text>
</comment>
<dbReference type="EMBL" id="JAGIBU010000002">
    <property type="protein sequence ID" value="MBS7824314.1"/>
    <property type="molecule type" value="Genomic_DNA"/>
</dbReference>
<dbReference type="Proteomes" id="UP000680020">
    <property type="component" value="Unassembled WGS sequence"/>
</dbReference>
<dbReference type="GeneID" id="58264402"/>
<dbReference type="InterPro" id="IPR003959">
    <property type="entry name" value="ATPase_AAA_core"/>
</dbReference>
<evidence type="ECO:0000256" key="3">
    <source>
        <dbReference type="ARBA" id="ARBA00022840"/>
    </source>
</evidence>
<organism evidence="5 6">
    <name type="scientific">Wohlfahrtiimonas chitiniclastica</name>
    <dbReference type="NCBI Taxonomy" id="400946"/>
    <lineage>
        <taxon>Bacteria</taxon>
        <taxon>Pseudomonadati</taxon>
        <taxon>Pseudomonadota</taxon>
        <taxon>Gammaproteobacteria</taxon>
        <taxon>Cardiobacteriales</taxon>
        <taxon>Ignatzschineriaceae</taxon>
        <taxon>Wohlfahrtiimonas</taxon>
    </lineage>
</organism>
<dbReference type="InterPro" id="IPR027417">
    <property type="entry name" value="P-loop_NTPase"/>
</dbReference>
<dbReference type="Pfam" id="PF00004">
    <property type="entry name" value="AAA"/>
    <property type="match status" value="2"/>
</dbReference>
<dbReference type="AlphaFoldDB" id="A0AB35BXA8"/>
<accession>A0AB35BXA8</accession>
<dbReference type="SMART" id="SM00382">
    <property type="entry name" value="AAA"/>
    <property type="match status" value="2"/>
</dbReference>
<dbReference type="InterPro" id="IPR003593">
    <property type="entry name" value="AAA+_ATPase"/>
</dbReference>
<dbReference type="Gene3D" id="3.40.50.300">
    <property type="entry name" value="P-loop containing nucleotide triphosphate hydrolases"/>
    <property type="match status" value="2"/>
</dbReference>
<proteinExistence type="inferred from homology"/>
<protein>
    <submittedName>
        <fullName evidence="5">AAA family ATPase</fullName>
    </submittedName>
</protein>
<name>A0AB35BXA8_9GAMM</name>
<dbReference type="CDD" id="cd00009">
    <property type="entry name" value="AAA"/>
    <property type="match status" value="1"/>
</dbReference>
<comment type="similarity">
    <text evidence="1">Belongs to the AAA ATPase family.</text>
</comment>
<gene>
    <name evidence="5" type="ORF">J7561_03740</name>
</gene>
<keyword evidence="2" id="KW-0547">Nucleotide-binding</keyword>
<dbReference type="SUPFAM" id="SSF52540">
    <property type="entry name" value="P-loop containing nucleoside triphosphate hydrolases"/>
    <property type="match status" value="2"/>
</dbReference>